<proteinExistence type="predicted"/>
<accession>A0ABQ3EEF7</accession>
<evidence type="ECO:0000313" key="3">
    <source>
        <dbReference type="Proteomes" id="UP000637980"/>
    </source>
</evidence>
<dbReference type="InterPro" id="IPR002156">
    <property type="entry name" value="RNaseH_domain"/>
</dbReference>
<reference evidence="3" key="1">
    <citation type="journal article" date="2019" name="Int. J. Syst. Evol. Microbiol.">
        <title>The Global Catalogue of Microorganisms (GCM) 10K type strain sequencing project: providing services to taxonomists for standard genome sequencing and annotation.</title>
        <authorList>
            <consortium name="The Broad Institute Genomics Platform"/>
            <consortium name="The Broad Institute Genome Sequencing Center for Infectious Disease"/>
            <person name="Wu L."/>
            <person name="Ma J."/>
        </authorList>
    </citation>
    <scope>NUCLEOTIDE SEQUENCE [LARGE SCALE GENOMIC DNA]</scope>
    <source>
        <strain evidence="3">KCTC 12861</strain>
    </source>
</reference>
<organism evidence="2 3">
    <name type="scientific">Pseudovibrio japonicus</name>
    <dbReference type="NCBI Taxonomy" id="366534"/>
    <lineage>
        <taxon>Bacteria</taxon>
        <taxon>Pseudomonadati</taxon>
        <taxon>Pseudomonadota</taxon>
        <taxon>Alphaproteobacteria</taxon>
        <taxon>Hyphomicrobiales</taxon>
        <taxon>Stappiaceae</taxon>
        <taxon>Pseudovibrio</taxon>
    </lineage>
</organism>
<dbReference type="Pfam" id="PF00075">
    <property type="entry name" value="RNase_H"/>
    <property type="match status" value="1"/>
</dbReference>
<name>A0ABQ3EEF7_9HYPH</name>
<dbReference type="InterPro" id="IPR036397">
    <property type="entry name" value="RNaseH_sf"/>
</dbReference>
<dbReference type="SUPFAM" id="SSF53098">
    <property type="entry name" value="Ribonuclease H-like"/>
    <property type="match status" value="1"/>
</dbReference>
<dbReference type="InterPro" id="IPR012337">
    <property type="entry name" value="RNaseH-like_sf"/>
</dbReference>
<evidence type="ECO:0000313" key="2">
    <source>
        <dbReference type="EMBL" id="GHB33751.1"/>
    </source>
</evidence>
<keyword evidence="3" id="KW-1185">Reference proteome</keyword>
<comment type="caution">
    <text evidence="2">The sequence shown here is derived from an EMBL/GenBank/DDBJ whole genome shotgun (WGS) entry which is preliminary data.</text>
</comment>
<dbReference type="Proteomes" id="UP000637980">
    <property type="component" value="Unassembled WGS sequence"/>
</dbReference>
<dbReference type="PROSITE" id="PS50879">
    <property type="entry name" value="RNASE_H_1"/>
    <property type="match status" value="1"/>
</dbReference>
<evidence type="ECO:0000259" key="1">
    <source>
        <dbReference type="PROSITE" id="PS50879"/>
    </source>
</evidence>
<dbReference type="Gene3D" id="3.30.420.10">
    <property type="entry name" value="Ribonuclease H-like superfamily/Ribonuclease H"/>
    <property type="match status" value="1"/>
</dbReference>
<dbReference type="RefSeq" id="WP_189436970.1">
    <property type="nucleotide sequence ID" value="NZ_BMXE01000004.1"/>
</dbReference>
<dbReference type="EMBL" id="BMXE01000004">
    <property type="protein sequence ID" value="GHB33751.1"/>
    <property type="molecule type" value="Genomic_DNA"/>
</dbReference>
<sequence>MKPDVTVFTDASLSHHNKSCGYGFWAKGDGRPAVHGGGPFQAFHGCIEVNELKALANAMSALSADQYFSASDKVILLQSDSVPALACLLQFDSSIQINSHKASAEIKPQRKPMKKIHRRISALIVETAAQHNLELTLRHVRGHQKGDGRNYVNRLCDKLAKAGRKQFELDREARKLEGQSFS</sequence>
<protein>
    <recommendedName>
        <fullName evidence="1">RNase H type-1 domain-containing protein</fullName>
    </recommendedName>
</protein>
<gene>
    <name evidence="2" type="ORF">GCM10007094_23250</name>
</gene>
<feature type="domain" description="RNase H type-1" evidence="1">
    <location>
        <begin position="1"/>
        <end position="165"/>
    </location>
</feature>